<dbReference type="GO" id="GO:0030125">
    <property type="term" value="C:clathrin vesicle coat"/>
    <property type="evidence" value="ECO:0007669"/>
    <property type="project" value="TreeGrafter"/>
</dbReference>
<dbReference type="FunFam" id="2.30.29.30:FF:000150">
    <property type="entry name" value="Adaptin ear-binding coat-associated protein"/>
    <property type="match status" value="1"/>
</dbReference>
<dbReference type="Gramene" id="KFK35090">
    <property type="protein sequence ID" value="KFK35090"/>
    <property type="gene ID" value="AALP_AA5G233900"/>
</dbReference>
<sequence length="297" mass="33366">MDQASSSSNVEEDKKKSFTDPVNIDDNEEREVIEIALFQVPECYVYLIPPRKSAASYRADEWDVNKWAWEGSLKVVSKGEECIIKLVDKTTGELYAQAFLRDGEPHPVEAVIDSSRYFVLRVEEMIGGRVRHAFIGIGFRERTEAYDFQAALHDHMKYLNKKKTAEEMEQHFQNTSSVDYSLKEGETIVLQLKNRSEKDTKSKLVEKSLSNLSLDDKGKSIETVPSIIPPPPPPGPLSPATIAQKSPSSLPPSLSLQRSSEEQDLNTKREEVEKKEAKEVGDEDAPDDDFGDFQAAG</sequence>
<dbReference type="InterPro" id="IPR011993">
    <property type="entry name" value="PH-like_dom_sf"/>
</dbReference>
<dbReference type="CDD" id="cd13228">
    <property type="entry name" value="PHear_NECAP"/>
    <property type="match status" value="1"/>
</dbReference>
<evidence type="ECO:0000256" key="1">
    <source>
        <dbReference type="SAM" id="MobiDB-lite"/>
    </source>
</evidence>
<dbReference type="InterPro" id="IPR012466">
    <property type="entry name" value="NECAP_PHear"/>
</dbReference>
<evidence type="ECO:0000313" key="3">
    <source>
        <dbReference type="EMBL" id="KFK35090.1"/>
    </source>
</evidence>
<dbReference type="OMA" id="CMVKLED"/>
<proteinExistence type="predicted"/>
<protein>
    <recommendedName>
        <fullName evidence="2">NECAP PHear domain-containing protein</fullName>
    </recommendedName>
</protein>
<feature type="compositionally biased region" description="Low complexity" evidence="1">
    <location>
        <begin position="246"/>
        <end position="258"/>
    </location>
</feature>
<dbReference type="OrthoDB" id="10265489at2759"/>
<organism evidence="3 4">
    <name type="scientific">Arabis alpina</name>
    <name type="common">Alpine rock-cress</name>
    <dbReference type="NCBI Taxonomy" id="50452"/>
    <lineage>
        <taxon>Eukaryota</taxon>
        <taxon>Viridiplantae</taxon>
        <taxon>Streptophyta</taxon>
        <taxon>Embryophyta</taxon>
        <taxon>Tracheophyta</taxon>
        <taxon>Spermatophyta</taxon>
        <taxon>Magnoliopsida</taxon>
        <taxon>eudicotyledons</taxon>
        <taxon>Gunneridae</taxon>
        <taxon>Pentapetalae</taxon>
        <taxon>rosids</taxon>
        <taxon>malvids</taxon>
        <taxon>Brassicales</taxon>
        <taxon>Brassicaceae</taxon>
        <taxon>Arabideae</taxon>
        <taxon>Arabis</taxon>
    </lineage>
</organism>
<name>A0A087GYY8_ARAAL</name>
<accession>A0A087GYY8</accession>
<feature type="compositionally biased region" description="Basic and acidic residues" evidence="1">
    <location>
        <begin position="259"/>
        <end position="280"/>
    </location>
</feature>
<keyword evidence="4" id="KW-1185">Reference proteome</keyword>
<dbReference type="Pfam" id="PF07933">
    <property type="entry name" value="DUF1681"/>
    <property type="match status" value="1"/>
</dbReference>
<dbReference type="AlphaFoldDB" id="A0A087GYY8"/>
<dbReference type="EMBL" id="CM002873">
    <property type="protein sequence ID" value="KFK35090.1"/>
    <property type="molecule type" value="Genomic_DNA"/>
</dbReference>
<dbReference type="GO" id="GO:0006897">
    <property type="term" value="P:endocytosis"/>
    <property type="evidence" value="ECO:0007669"/>
    <property type="project" value="InterPro"/>
</dbReference>
<feature type="region of interest" description="Disordered" evidence="1">
    <location>
        <begin position="1"/>
        <end position="23"/>
    </location>
</feature>
<dbReference type="PANTHER" id="PTHR12847:SF9">
    <property type="entry name" value="NECAP-LIKE PROTEIN CG9132"/>
    <property type="match status" value="1"/>
</dbReference>
<dbReference type="PANTHER" id="PTHR12847">
    <property type="entry name" value="ATP-BINDING CASSETTE ABC TRANSPORTER-RELATED"/>
    <property type="match status" value="1"/>
</dbReference>
<evidence type="ECO:0000259" key="2">
    <source>
        <dbReference type="Pfam" id="PF07933"/>
    </source>
</evidence>
<dbReference type="Gene3D" id="2.30.29.30">
    <property type="entry name" value="Pleckstrin-homology domain (PH domain)/Phosphotyrosine-binding domain (PTB)"/>
    <property type="match status" value="1"/>
</dbReference>
<feature type="compositionally biased region" description="Acidic residues" evidence="1">
    <location>
        <begin position="281"/>
        <end position="291"/>
    </location>
</feature>
<feature type="compositionally biased region" description="Pro residues" evidence="1">
    <location>
        <begin position="227"/>
        <end position="237"/>
    </location>
</feature>
<evidence type="ECO:0000313" key="4">
    <source>
        <dbReference type="Proteomes" id="UP000029120"/>
    </source>
</evidence>
<dbReference type="eggNOG" id="KOG2500">
    <property type="taxonomic scope" value="Eukaryota"/>
</dbReference>
<feature type="domain" description="NECAP PHear" evidence="2">
    <location>
        <begin position="33"/>
        <end position="193"/>
    </location>
</feature>
<dbReference type="Proteomes" id="UP000029120">
    <property type="component" value="Chromosome 5"/>
</dbReference>
<feature type="region of interest" description="Disordered" evidence="1">
    <location>
        <begin position="221"/>
        <end position="297"/>
    </location>
</feature>
<reference evidence="4" key="1">
    <citation type="journal article" date="2015" name="Nat. Plants">
        <title>Genome expansion of Arabis alpina linked with retrotransposition and reduced symmetric DNA methylation.</title>
        <authorList>
            <person name="Willing E.M."/>
            <person name="Rawat V."/>
            <person name="Mandakova T."/>
            <person name="Maumus F."/>
            <person name="James G.V."/>
            <person name="Nordstroem K.J."/>
            <person name="Becker C."/>
            <person name="Warthmann N."/>
            <person name="Chica C."/>
            <person name="Szarzynska B."/>
            <person name="Zytnicki M."/>
            <person name="Albani M.C."/>
            <person name="Kiefer C."/>
            <person name="Bergonzi S."/>
            <person name="Castaings L."/>
            <person name="Mateos J.L."/>
            <person name="Berns M.C."/>
            <person name="Bujdoso N."/>
            <person name="Piofczyk T."/>
            <person name="de Lorenzo L."/>
            <person name="Barrero-Sicilia C."/>
            <person name="Mateos I."/>
            <person name="Piednoel M."/>
            <person name="Hagmann J."/>
            <person name="Chen-Min-Tao R."/>
            <person name="Iglesias-Fernandez R."/>
            <person name="Schuster S.C."/>
            <person name="Alonso-Blanco C."/>
            <person name="Roudier F."/>
            <person name="Carbonero P."/>
            <person name="Paz-Ares J."/>
            <person name="Davis S.J."/>
            <person name="Pecinka A."/>
            <person name="Quesneville H."/>
            <person name="Colot V."/>
            <person name="Lysak M.A."/>
            <person name="Weigel D."/>
            <person name="Coupland G."/>
            <person name="Schneeberger K."/>
        </authorList>
    </citation>
    <scope>NUCLEOTIDE SEQUENCE [LARGE SCALE GENOMIC DNA]</scope>
    <source>
        <strain evidence="4">cv. Pajares</strain>
    </source>
</reference>
<gene>
    <name evidence="3" type="ordered locus">AALP_Aa5g233900</name>
</gene>
<dbReference type="SUPFAM" id="SSF50729">
    <property type="entry name" value="PH domain-like"/>
    <property type="match status" value="1"/>
</dbReference>